<dbReference type="Proteomes" id="UP000502297">
    <property type="component" value="Chromosome"/>
</dbReference>
<dbReference type="AlphaFoldDB" id="A0A6G8RXU5"/>
<name>A0A6G8RXU5_9GAMM</name>
<sequence length="351" mass="41778">MTEEYSGKPLAYLDQNILDLFSEYKEKPLLKKDSYFFRYLQEEVQTVYSPITLEEIYRSVRNGKSSKYGIEFLDILKELNAHYIELTTDKDGVQTNNLFRSWDEPYVHFNNYIQNIYLKKFTEPSIKNLFALYGGVKDFEGFKTEQIEALDDLLQFLERSLSHLENRAYKDDYLLSQIEKYNVEIPKLQKQRDKYLSHVQISTKHLAESNKNQPAHKELREKLRINHDNLQKIKFPNALEKIWDLIQDGNSELKNIELDEFFQLKDQDNKKTYLFQKVNKIYNMLNLIGYYQDEDLHKEKRFIASFSDMSHASYGCFCEYLITCDKNFAQKTAVAYEYLNLATQVSLFKLK</sequence>
<accession>A0A6G8RXU5</accession>
<gene>
    <name evidence="1" type="ORF">G8E00_12455</name>
</gene>
<keyword evidence="2" id="KW-1185">Reference proteome</keyword>
<dbReference type="KEGG" id="asha:G8E00_12455"/>
<organism evidence="1 2">
    <name type="scientific">Acinetobacter shaoyimingii</name>
    <dbReference type="NCBI Taxonomy" id="2715164"/>
    <lineage>
        <taxon>Bacteria</taxon>
        <taxon>Pseudomonadati</taxon>
        <taxon>Pseudomonadota</taxon>
        <taxon>Gammaproteobacteria</taxon>
        <taxon>Moraxellales</taxon>
        <taxon>Moraxellaceae</taxon>
        <taxon>Acinetobacter</taxon>
    </lineage>
</organism>
<dbReference type="EMBL" id="CP049801">
    <property type="protein sequence ID" value="QIO06694.1"/>
    <property type="molecule type" value="Genomic_DNA"/>
</dbReference>
<dbReference type="RefSeq" id="WP_166225040.1">
    <property type="nucleotide sequence ID" value="NZ_CP049801.1"/>
</dbReference>
<reference evidence="1 2" key="1">
    <citation type="submission" date="2020-03" db="EMBL/GenBank/DDBJ databases">
        <authorList>
            <person name="Zhu W."/>
        </authorList>
    </citation>
    <scope>NUCLEOTIDE SEQUENCE [LARGE SCALE GENOMIC DNA]</scope>
    <source>
        <strain evidence="1 2">323-1</strain>
    </source>
</reference>
<evidence type="ECO:0000313" key="2">
    <source>
        <dbReference type="Proteomes" id="UP000502297"/>
    </source>
</evidence>
<protein>
    <submittedName>
        <fullName evidence="1">Uncharacterized protein</fullName>
    </submittedName>
</protein>
<proteinExistence type="predicted"/>
<evidence type="ECO:0000313" key="1">
    <source>
        <dbReference type="EMBL" id="QIO06694.1"/>
    </source>
</evidence>